<sequence length="205" mass="23935">MKLICIADTHTRESLLNIPDGDILIHAGDFSEVGTFRETKAFLSWFSNQNHAHKILVPGNHDFYLEKERYEKLKPYLENVHILINESLIINDYHFWGSPNTSLGERWAFGLKVDQIENHWEKIPRKANIIITHNPPYDILDHTKNKHAGCPYLRRQIEHLQPDYHIFGHAHDNYGKIKLGKTTYINATSFDDKYITPNKPIIINL</sequence>
<dbReference type="RefSeq" id="WP_111540722.1">
    <property type="nucleotide sequence ID" value="NZ_QKYV01000003.1"/>
</dbReference>
<name>A0A2W7IST0_9FLAO</name>
<protein>
    <submittedName>
        <fullName evidence="2">Icc-related predicted phosphoesterase</fullName>
    </submittedName>
</protein>
<dbReference type="Proteomes" id="UP000249542">
    <property type="component" value="Unassembled WGS sequence"/>
</dbReference>
<reference evidence="2 3" key="1">
    <citation type="submission" date="2018-06" db="EMBL/GenBank/DDBJ databases">
        <title>Genomic Encyclopedia of Archaeal and Bacterial Type Strains, Phase II (KMG-II): from individual species to whole genera.</title>
        <authorList>
            <person name="Goeker M."/>
        </authorList>
    </citation>
    <scope>NUCLEOTIDE SEQUENCE [LARGE SCALE GENOMIC DNA]</scope>
    <source>
        <strain evidence="2 3">DSM 15361</strain>
    </source>
</reference>
<feature type="domain" description="Calcineurin-like phosphoesterase" evidence="1">
    <location>
        <begin position="1"/>
        <end position="172"/>
    </location>
</feature>
<dbReference type="PANTHER" id="PTHR12905">
    <property type="entry name" value="METALLOPHOSPHOESTERASE"/>
    <property type="match status" value="1"/>
</dbReference>
<dbReference type="CDD" id="cd07379">
    <property type="entry name" value="MPP_239FB"/>
    <property type="match status" value="1"/>
</dbReference>
<evidence type="ECO:0000313" key="2">
    <source>
        <dbReference type="EMBL" id="PZW41723.1"/>
    </source>
</evidence>
<dbReference type="InterPro" id="IPR029052">
    <property type="entry name" value="Metallo-depent_PP-like"/>
</dbReference>
<dbReference type="Gene3D" id="3.60.21.10">
    <property type="match status" value="1"/>
</dbReference>
<proteinExistence type="predicted"/>
<gene>
    <name evidence="2" type="ORF">LX95_01405</name>
</gene>
<dbReference type="GO" id="GO:0016787">
    <property type="term" value="F:hydrolase activity"/>
    <property type="evidence" value="ECO:0007669"/>
    <property type="project" value="InterPro"/>
</dbReference>
<organism evidence="2 3">
    <name type="scientific">Mesonia algae</name>
    <dbReference type="NCBI Taxonomy" id="213248"/>
    <lineage>
        <taxon>Bacteria</taxon>
        <taxon>Pseudomonadati</taxon>
        <taxon>Bacteroidota</taxon>
        <taxon>Flavobacteriia</taxon>
        <taxon>Flavobacteriales</taxon>
        <taxon>Flavobacteriaceae</taxon>
        <taxon>Mesonia</taxon>
    </lineage>
</organism>
<evidence type="ECO:0000259" key="1">
    <source>
        <dbReference type="Pfam" id="PF00149"/>
    </source>
</evidence>
<dbReference type="SUPFAM" id="SSF56300">
    <property type="entry name" value="Metallo-dependent phosphatases"/>
    <property type="match status" value="1"/>
</dbReference>
<accession>A0A2W7IST0</accession>
<dbReference type="InterPro" id="IPR004843">
    <property type="entry name" value="Calcineurin-like_PHP"/>
</dbReference>
<keyword evidence="3" id="KW-1185">Reference proteome</keyword>
<comment type="caution">
    <text evidence="2">The sequence shown here is derived from an EMBL/GenBank/DDBJ whole genome shotgun (WGS) entry which is preliminary data.</text>
</comment>
<dbReference type="Pfam" id="PF00149">
    <property type="entry name" value="Metallophos"/>
    <property type="match status" value="1"/>
</dbReference>
<dbReference type="PANTHER" id="PTHR12905:SF0">
    <property type="entry name" value="CALCINEURIN-LIKE PHOSPHOESTERASE DOMAIN-CONTAINING PROTEIN"/>
    <property type="match status" value="1"/>
</dbReference>
<evidence type="ECO:0000313" key="3">
    <source>
        <dbReference type="Proteomes" id="UP000249542"/>
    </source>
</evidence>
<dbReference type="EMBL" id="QKYV01000003">
    <property type="protein sequence ID" value="PZW41723.1"/>
    <property type="molecule type" value="Genomic_DNA"/>
</dbReference>
<dbReference type="InterPro" id="IPR051693">
    <property type="entry name" value="UPF0046_metallophosphoest"/>
</dbReference>
<dbReference type="AlphaFoldDB" id="A0A2W7IST0"/>